<sequence>MPKMTFRFAGLICLFITMTLLAACGSKEKVTYQADIIGIEMEVALEAKEDTVEKQDIALKLSYELLEVESKEEAEEAIEDNLQDDIPEKMDEANDLKGIKVKTSYEKDQYIQTLSIDYNKIDVEEADSVAIELGFPNLIEDEDDLDFQTIVEDLENEGFTKEE</sequence>
<gene>
    <name evidence="2" type="ORF">NP439_13385</name>
</gene>
<accession>A0ABY5JL89</accession>
<protein>
    <submittedName>
        <fullName evidence="2">DUF1307 domain-containing protein</fullName>
    </submittedName>
</protein>
<dbReference type="Pfam" id="PF06998">
    <property type="entry name" value="DUF1307"/>
    <property type="match status" value="1"/>
</dbReference>
<dbReference type="InterPro" id="IPR036699">
    <property type="entry name" value="YehR-like_sf"/>
</dbReference>
<reference evidence="2" key="1">
    <citation type="submission" date="2022-07" db="EMBL/GenBank/DDBJ databases">
        <title>FELIX.</title>
        <authorList>
            <person name="Wan K.H."/>
            <person name="Park S."/>
            <person name="Lawrence Q."/>
            <person name="Eichenberger J.P."/>
            <person name="Booth B.W."/>
            <person name="Piaggio A.J."/>
            <person name="Chandler J.C."/>
            <person name="Franklin A.B."/>
            <person name="Celniker S.E."/>
        </authorList>
    </citation>
    <scope>NUCLEOTIDE SEQUENCE</scope>
    <source>
        <strain evidence="2">QA-1986 374</strain>
    </source>
</reference>
<dbReference type="Gene3D" id="3.30.1830.10">
    <property type="entry name" value="YehR-like"/>
    <property type="match status" value="1"/>
</dbReference>
<evidence type="ECO:0000313" key="3">
    <source>
        <dbReference type="Proteomes" id="UP001059773"/>
    </source>
</evidence>
<evidence type="ECO:0000256" key="1">
    <source>
        <dbReference type="SAM" id="SignalP"/>
    </source>
</evidence>
<name>A0ABY5JL89_9BACI</name>
<dbReference type="RefSeq" id="WP_256706484.1">
    <property type="nucleotide sequence ID" value="NZ_CP101914.1"/>
</dbReference>
<organism evidence="2 3">
    <name type="scientific">Oceanobacillus jeddahense</name>
    <dbReference type="NCBI Taxonomy" id="1462527"/>
    <lineage>
        <taxon>Bacteria</taxon>
        <taxon>Bacillati</taxon>
        <taxon>Bacillota</taxon>
        <taxon>Bacilli</taxon>
        <taxon>Bacillales</taxon>
        <taxon>Bacillaceae</taxon>
        <taxon>Oceanobacillus</taxon>
    </lineage>
</organism>
<feature type="chain" id="PRO_5045739810" evidence="1">
    <location>
        <begin position="23"/>
        <end position="163"/>
    </location>
</feature>
<dbReference type="SUPFAM" id="SSF160704">
    <property type="entry name" value="YehR-like"/>
    <property type="match status" value="1"/>
</dbReference>
<feature type="signal peptide" evidence="1">
    <location>
        <begin position="1"/>
        <end position="22"/>
    </location>
</feature>
<proteinExistence type="predicted"/>
<dbReference type="EMBL" id="CP101914">
    <property type="protein sequence ID" value="UUI01063.1"/>
    <property type="molecule type" value="Genomic_DNA"/>
</dbReference>
<keyword evidence="3" id="KW-1185">Reference proteome</keyword>
<evidence type="ECO:0000313" key="2">
    <source>
        <dbReference type="EMBL" id="UUI01063.1"/>
    </source>
</evidence>
<dbReference type="PROSITE" id="PS51257">
    <property type="entry name" value="PROKAR_LIPOPROTEIN"/>
    <property type="match status" value="1"/>
</dbReference>
<dbReference type="Proteomes" id="UP001059773">
    <property type="component" value="Chromosome"/>
</dbReference>
<dbReference type="InterPro" id="IPR009736">
    <property type="entry name" value="DUF1307"/>
</dbReference>
<keyword evidence="1" id="KW-0732">Signal</keyword>